<feature type="non-terminal residue" evidence="3">
    <location>
        <position position="1"/>
    </location>
</feature>
<feature type="non-terminal residue" evidence="3">
    <location>
        <position position="88"/>
    </location>
</feature>
<name>A0A699XC59_TANCI</name>
<evidence type="ECO:0000256" key="1">
    <source>
        <dbReference type="ARBA" id="ARBA00006484"/>
    </source>
</evidence>
<dbReference type="SUPFAM" id="SSF51735">
    <property type="entry name" value="NAD(P)-binding Rossmann-fold domains"/>
    <property type="match status" value="1"/>
</dbReference>
<dbReference type="GO" id="GO:0016491">
    <property type="term" value="F:oxidoreductase activity"/>
    <property type="evidence" value="ECO:0007669"/>
    <property type="project" value="UniProtKB-KW"/>
</dbReference>
<comment type="caution">
    <text evidence="3">The sequence shown here is derived from an EMBL/GenBank/DDBJ whole genome shotgun (WGS) entry which is preliminary data.</text>
</comment>
<dbReference type="Gene3D" id="3.40.50.720">
    <property type="entry name" value="NAD(P)-binding Rossmann-like Domain"/>
    <property type="match status" value="1"/>
</dbReference>
<organism evidence="3">
    <name type="scientific">Tanacetum cinerariifolium</name>
    <name type="common">Dalmatian daisy</name>
    <name type="synonym">Chrysanthemum cinerariifolium</name>
    <dbReference type="NCBI Taxonomy" id="118510"/>
    <lineage>
        <taxon>Eukaryota</taxon>
        <taxon>Viridiplantae</taxon>
        <taxon>Streptophyta</taxon>
        <taxon>Embryophyta</taxon>
        <taxon>Tracheophyta</taxon>
        <taxon>Spermatophyta</taxon>
        <taxon>Magnoliopsida</taxon>
        <taxon>eudicotyledons</taxon>
        <taxon>Gunneridae</taxon>
        <taxon>Pentapetalae</taxon>
        <taxon>asterids</taxon>
        <taxon>campanulids</taxon>
        <taxon>Asterales</taxon>
        <taxon>Asteraceae</taxon>
        <taxon>Asteroideae</taxon>
        <taxon>Anthemideae</taxon>
        <taxon>Anthemidinae</taxon>
        <taxon>Tanacetum</taxon>
    </lineage>
</organism>
<gene>
    <name evidence="3" type="ORF">Tci_929424</name>
</gene>
<dbReference type="PANTHER" id="PTHR43669:SF3">
    <property type="entry name" value="ALCOHOL DEHYDROGENASE, PUTATIVE (AFU_ORTHOLOGUE AFUA_3G03445)-RELATED"/>
    <property type="match status" value="1"/>
</dbReference>
<proteinExistence type="inferred from homology"/>
<evidence type="ECO:0000256" key="2">
    <source>
        <dbReference type="ARBA" id="ARBA00023002"/>
    </source>
</evidence>
<protein>
    <submittedName>
        <fullName evidence="3">Hydroxynaphthalene reductase arp2-like</fullName>
    </submittedName>
</protein>
<accession>A0A699XC59</accession>
<evidence type="ECO:0000313" key="3">
    <source>
        <dbReference type="EMBL" id="GFD57455.1"/>
    </source>
</evidence>
<reference evidence="3" key="1">
    <citation type="journal article" date="2019" name="Sci. Rep.">
        <title>Draft genome of Tanacetum cinerariifolium, the natural source of mosquito coil.</title>
        <authorList>
            <person name="Yamashiro T."/>
            <person name="Shiraishi A."/>
            <person name="Satake H."/>
            <person name="Nakayama K."/>
        </authorList>
    </citation>
    <scope>NUCLEOTIDE SEQUENCE</scope>
</reference>
<dbReference type="InterPro" id="IPR036291">
    <property type="entry name" value="NAD(P)-bd_dom_sf"/>
</dbReference>
<dbReference type="InterPro" id="IPR002347">
    <property type="entry name" value="SDR_fam"/>
</dbReference>
<dbReference type="Pfam" id="PF00106">
    <property type="entry name" value="adh_short"/>
    <property type="match status" value="1"/>
</dbReference>
<dbReference type="AlphaFoldDB" id="A0A699XC59"/>
<dbReference type="EMBL" id="BKCJ011841290">
    <property type="protein sequence ID" value="GFD57455.1"/>
    <property type="molecule type" value="Genomic_DNA"/>
</dbReference>
<keyword evidence="2" id="KW-0560">Oxidoreductase</keyword>
<sequence length="88" mass="9408">VVNAITANGGTAISVQADVSNKADVRRLFAETQAAFGTLDILVNNAGIYLYEPVEEVSLETFHQQFNINVLGPVLAIQESLKLFGNTG</sequence>
<comment type="similarity">
    <text evidence="1">Belongs to the short-chain dehydrogenases/reductases (SDR) family.</text>
</comment>
<dbReference type="PANTHER" id="PTHR43669">
    <property type="entry name" value="5-KETO-D-GLUCONATE 5-REDUCTASE"/>
    <property type="match status" value="1"/>
</dbReference>